<reference evidence="1 2" key="1">
    <citation type="submission" date="2018-10" db="EMBL/GenBank/DDBJ databases">
        <title>Genomic Encyclopedia of Archaeal and Bacterial Type Strains, Phase II (KMG-II): from individual species to whole genera.</title>
        <authorList>
            <person name="Goeker M."/>
        </authorList>
    </citation>
    <scope>NUCLEOTIDE SEQUENCE [LARGE SCALE GENOMIC DNA]</scope>
    <source>
        <strain evidence="1 2">DSM 11927</strain>
    </source>
</reference>
<comment type="caution">
    <text evidence="1">The sequence shown here is derived from an EMBL/GenBank/DDBJ whole genome shotgun (WGS) entry which is preliminary data.</text>
</comment>
<dbReference type="Proteomes" id="UP000268233">
    <property type="component" value="Unassembled WGS sequence"/>
</dbReference>
<protein>
    <submittedName>
        <fullName evidence="1">Uncharacterized protein</fullName>
    </submittedName>
</protein>
<evidence type="ECO:0000313" key="1">
    <source>
        <dbReference type="EMBL" id="RKS75202.1"/>
    </source>
</evidence>
<dbReference type="AlphaFoldDB" id="A0A495QQT5"/>
<gene>
    <name evidence="1" type="ORF">BDK61_4749</name>
</gene>
<proteinExistence type="predicted"/>
<evidence type="ECO:0000313" key="2">
    <source>
        <dbReference type="Proteomes" id="UP000268233"/>
    </source>
</evidence>
<keyword evidence="2" id="KW-1185">Reference proteome</keyword>
<sequence>MNHIGVAKSDTKESQLRTMARDMSESLAKVFRAHDNSNREDAIESLIEVDRRQFPTLDTDEVELASTAFVDALFAKDEIEFQQLTGGEIDATGLREADYSAALQKLRQRAVLIGADQQYAVEKVRAWRRHKVGGDYWTPFQQSQLYELRAALNDPEYPHKPRAGQSGPGPEAMRYALAFELHDMHTERHWLQGIRVMTPYFLRILSHHEEMG</sequence>
<name>A0A495QQT5_9EURY</name>
<organism evidence="1 2">
    <name type="scientific">Haloarcula quadrata</name>
    <dbReference type="NCBI Taxonomy" id="182779"/>
    <lineage>
        <taxon>Archaea</taxon>
        <taxon>Methanobacteriati</taxon>
        <taxon>Methanobacteriota</taxon>
        <taxon>Stenosarchaea group</taxon>
        <taxon>Halobacteria</taxon>
        <taxon>Halobacteriales</taxon>
        <taxon>Haloarculaceae</taxon>
        <taxon>Haloarcula</taxon>
    </lineage>
</organism>
<accession>A0A495QQT5</accession>
<dbReference type="EMBL" id="RBWW01000004">
    <property type="protein sequence ID" value="RKS75202.1"/>
    <property type="molecule type" value="Genomic_DNA"/>
</dbReference>